<keyword evidence="2" id="KW-1185">Reference proteome</keyword>
<name>A0ABV0NYI7_9TELE</name>
<evidence type="ECO:0000313" key="2">
    <source>
        <dbReference type="Proteomes" id="UP001476798"/>
    </source>
</evidence>
<evidence type="ECO:0000313" key="1">
    <source>
        <dbReference type="EMBL" id="MEQ2176452.1"/>
    </source>
</evidence>
<proteinExistence type="predicted"/>
<organism evidence="1 2">
    <name type="scientific">Goodea atripinnis</name>
    <dbReference type="NCBI Taxonomy" id="208336"/>
    <lineage>
        <taxon>Eukaryota</taxon>
        <taxon>Metazoa</taxon>
        <taxon>Chordata</taxon>
        <taxon>Craniata</taxon>
        <taxon>Vertebrata</taxon>
        <taxon>Euteleostomi</taxon>
        <taxon>Actinopterygii</taxon>
        <taxon>Neopterygii</taxon>
        <taxon>Teleostei</taxon>
        <taxon>Neoteleostei</taxon>
        <taxon>Acanthomorphata</taxon>
        <taxon>Ovalentaria</taxon>
        <taxon>Atherinomorphae</taxon>
        <taxon>Cyprinodontiformes</taxon>
        <taxon>Goodeidae</taxon>
        <taxon>Goodea</taxon>
    </lineage>
</organism>
<dbReference type="EMBL" id="JAHRIO010053805">
    <property type="protein sequence ID" value="MEQ2176452.1"/>
    <property type="molecule type" value="Genomic_DNA"/>
</dbReference>
<protein>
    <submittedName>
        <fullName evidence="1">Uncharacterized protein</fullName>
    </submittedName>
</protein>
<feature type="non-terminal residue" evidence="1">
    <location>
        <position position="1"/>
    </location>
</feature>
<comment type="caution">
    <text evidence="1">The sequence shown here is derived from an EMBL/GenBank/DDBJ whole genome shotgun (WGS) entry which is preliminary data.</text>
</comment>
<accession>A0ABV0NYI7</accession>
<reference evidence="1 2" key="1">
    <citation type="submission" date="2021-06" db="EMBL/GenBank/DDBJ databases">
        <authorList>
            <person name="Palmer J.M."/>
        </authorList>
    </citation>
    <scope>NUCLEOTIDE SEQUENCE [LARGE SCALE GENOMIC DNA]</scope>
    <source>
        <strain evidence="1 2">GA_2019</strain>
        <tissue evidence="1">Muscle</tissue>
    </source>
</reference>
<sequence length="93" mass="10322">FSRQHRSHLIPSDELAPLLQLFVDPHGFELQRVDSRLGPGHDEGLPCPGANALTPITARGTPLEGLDELFLPPKLLFRLLFSSWRPLKSCRGA</sequence>
<gene>
    <name evidence="1" type="ORF">GOODEAATRI_028133</name>
</gene>
<dbReference type="Proteomes" id="UP001476798">
    <property type="component" value="Unassembled WGS sequence"/>
</dbReference>